<keyword evidence="9" id="KW-1185">Reference proteome</keyword>
<dbReference type="OMA" id="TCGPCSK"/>
<evidence type="ECO:0000256" key="1">
    <source>
        <dbReference type="ARBA" id="ARBA00004123"/>
    </source>
</evidence>
<evidence type="ECO:0000256" key="4">
    <source>
        <dbReference type="ARBA" id="ARBA00023163"/>
    </source>
</evidence>
<dbReference type="GO" id="GO:0008270">
    <property type="term" value="F:zinc ion binding"/>
    <property type="evidence" value="ECO:0007669"/>
    <property type="project" value="InterPro"/>
</dbReference>
<dbReference type="AlphaFoldDB" id="A0A1C7MEQ6"/>
<dbReference type="STRING" id="5627.A0A1C7MEQ6"/>
<dbReference type="Gene3D" id="4.10.240.10">
    <property type="entry name" value="Zn(2)-C6 fungal-type DNA-binding domain"/>
    <property type="match status" value="2"/>
</dbReference>
<proteinExistence type="predicted"/>
<dbReference type="PANTHER" id="PTHR47338:SF29">
    <property type="entry name" value="ZN(2)-C6 FUNGAL-TYPE DOMAIN-CONTAINING PROTEIN"/>
    <property type="match status" value="1"/>
</dbReference>
<dbReference type="GO" id="GO:0005634">
    <property type="term" value="C:nucleus"/>
    <property type="evidence" value="ECO:0007669"/>
    <property type="project" value="UniProtKB-SubCell"/>
</dbReference>
<dbReference type="Proteomes" id="UP000092993">
    <property type="component" value="Unassembled WGS sequence"/>
</dbReference>
<dbReference type="CDD" id="cd00067">
    <property type="entry name" value="GAL4"/>
    <property type="match status" value="2"/>
</dbReference>
<sequence>MSKTCNACREAKVHCDGIAPVCGPCSEADRPDCVYASGKCRQTGKAALLQKGAACRPCRRKKKKCDAKRPCCTTCKAAGKERDCLYEEDAQRNLIEALVVRTRDLERRLAQFEGQSSQEQLATPSLASAPIPSSSAPTAPSFGFNILDTDFHFSLLGSSIFFEQPPASPPPVVDTRHLTASTSVRDLWEFRTIFLAHQAQLGFNITDIKARAILAGDLSGVTIHPVLIYLAQLMGCCIWQLNRNANILASAESFQLQAISSALSGNIDPLTRLEVHNVLSVYFIIKHRLHEAMDQIQKSAKVALENNLNFILPSSESFNLLQEIEVTWEEKEHVCALSQLLYLDKTVCLVLGMPPSLKPDYEQQFKSLPIFFPGLAKDHLAILRARIALTASAELHRLLPGYHAESRQQCLDTIMQMVGIGRTFDVLDYMLLDPILAACWPIVAKVMFHELKFPLDRAAVALWSMVHASIVDCVPNIIAALPYMERPLSVIMHTSKQSGIASIIMTD</sequence>
<dbReference type="SUPFAM" id="SSF57701">
    <property type="entry name" value="Zn2/Cys6 DNA-binding domain"/>
    <property type="match status" value="2"/>
</dbReference>
<gene>
    <name evidence="8" type="ORF">A0H81_04371</name>
</gene>
<evidence type="ECO:0000256" key="3">
    <source>
        <dbReference type="ARBA" id="ARBA00023015"/>
    </source>
</evidence>
<keyword evidence="5" id="KW-0539">Nucleus</keyword>
<name>A0A1C7MEQ6_GRIFR</name>
<dbReference type="EMBL" id="LUGG01000004">
    <property type="protein sequence ID" value="OBZ75395.1"/>
    <property type="molecule type" value="Genomic_DNA"/>
</dbReference>
<accession>A0A1C7MEQ6</accession>
<feature type="region of interest" description="Disordered" evidence="6">
    <location>
        <begin position="113"/>
        <end position="134"/>
    </location>
</feature>
<evidence type="ECO:0000256" key="6">
    <source>
        <dbReference type="SAM" id="MobiDB-lite"/>
    </source>
</evidence>
<feature type="domain" description="Zn(2)-C6 fungal-type" evidence="7">
    <location>
        <begin position="54"/>
        <end position="86"/>
    </location>
</feature>
<evidence type="ECO:0000256" key="2">
    <source>
        <dbReference type="ARBA" id="ARBA00022723"/>
    </source>
</evidence>
<dbReference type="GO" id="GO:0000981">
    <property type="term" value="F:DNA-binding transcription factor activity, RNA polymerase II-specific"/>
    <property type="evidence" value="ECO:0007669"/>
    <property type="project" value="InterPro"/>
</dbReference>
<organism evidence="8 9">
    <name type="scientific">Grifola frondosa</name>
    <name type="common">Maitake</name>
    <name type="synonym">Polyporus frondosus</name>
    <dbReference type="NCBI Taxonomy" id="5627"/>
    <lineage>
        <taxon>Eukaryota</taxon>
        <taxon>Fungi</taxon>
        <taxon>Dikarya</taxon>
        <taxon>Basidiomycota</taxon>
        <taxon>Agaricomycotina</taxon>
        <taxon>Agaricomycetes</taxon>
        <taxon>Polyporales</taxon>
        <taxon>Grifolaceae</taxon>
        <taxon>Grifola</taxon>
    </lineage>
</organism>
<reference evidence="8 9" key="1">
    <citation type="submission" date="2016-03" db="EMBL/GenBank/DDBJ databases">
        <title>Whole genome sequencing of Grifola frondosa 9006-11.</title>
        <authorList>
            <person name="Min B."/>
            <person name="Park H."/>
            <person name="Kim J.-G."/>
            <person name="Cho H."/>
            <person name="Oh Y.-L."/>
            <person name="Kong W.-S."/>
            <person name="Choi I.-G."/>
        </authorList>
    </citation>
    <scope>NUCLEOTIDE SEQUENCE [LARGE SCALE GENOMIC DNA]</scope>
    <source>
        <strain evidence="8 9">9006-11</strain>
    </source>
</reference>
<feature type="domain" description="Zn(2)-C6 fungal-type" evidence="7">
    <location>
        <begin position="4"/>
        <end position="35"/>
    </location>
</feature>
<feature type="compositionally biased region" description="Low complexity" evidence="6">
    <location>
        <begin position="121"/>
        <end position="134"/>
    </location>
</feature>
<comment type="caution">
    <text evidence="8">The sequence shown here is derived from an EMBL/GenBank/DDBJ whole genome shotgun (WGS) entry which is preliminary data.</text>
</comment>
<dbReference type="Pfam" id="PF00172">
    <property type="entry name" value="Zn_clus"/>
    <property type="match status" value="1"/>
</dbReference>
<dbReference type="PANTHER" id="PTHR47338">
    <property type="entry name" value="ZN(II)2CYS6 TRANSCRIPTION FACTOR (EUROFUNG)-RELATED"/>
    <property type="match status" value="1"/>
</dbReference>
<comment type="subcellular location">
    <subcellularLocation>
        <location evidence="1">Nucleus</location>
    </subcellularLocation>
</comment>
<evidence type="ECO:0000313" key="8">
    <source>
        <dbReference type="EMBL" id="OBZ75395.1"/>
    </source>
</evidence>
<evidence type="ECO:0000256" key="5">
    <source>
        <dbReference type="ARBA" id="ARBA00023242"/>
    </source>
</evidence>
<keyword evidence="4" id="KW-0804">Transcription</keyword>
<dbReference type="PROSITE" id="PS00463">
    <property type="entry name" value="ZN2_CY6_FUNGAL_1"/>
    <property type="match status" value="1"/>
</dbReference>
<dbReference type="InterPro" id="IPR036864">
    <property type="entry name" value="Zn2-C6_fun-type_DNA-bd_sf"/>
</dbReference>
<protein>
    <recommendedName>
        <fullName evidence="7">Zn(2)-C6 fungal-type domain-containing protein</fullName>
    </recommendedName>
</protein>
<dbReference type="InterPro" id="IPR001138">
    <property type="entry name" value="Zn2Cys6_DnaBD"/>
</dbReference>
<dbReference type="OrthoDB" id="2017365at2759"/>
<dbReference type="InterPro" id="IPR050815">
    <property type="entry name" value="TF_fung"/>
</dbReference>
<evidence type="ECO:0000259" key="7">
    <source>
        <dbReference type="PROSITE" id="PS50048"/>
    </source>
</evidence>
<dbReference type="PROSITE" id="PS50048">
    <property type="entry name" value="ZN2_CY6_FUNGAL_2"/>
    <property type="match status" value="2"/>
</dbReference>
<dbReference type="SMART" id="SM00066">
    <property type="entry name" value="GAL4"/>
    <property type="match status" value="2"/>
</dbReference>
<keyword evidence="2" id="KW-0479">Metal-binding</keyword>
<evidence type="ECO:0000313" key="9">
    <source>
        <dbReference type="Proteomes" id="UP000092993"/>
    </source>
</evidence>
<keyword evidence="3" id="KW-0805">Transcription regulation</keyword>